<feature type="compositionally biased region" description="Low complexity" evidence="2">
    <location>
        <begin position="500"/>
        <end position="522"/>
    </location>
</feature>
<evidence type="ECO:0000256" key="2">
    <source>
        <dbReference type="SAM" id="MobiDB-lite"/>
    </source>
</evidence>
<dbReference type="Gene3D" id="3.40.50.10810">
    <property type="entry name" value="Tandem AAA-ATPase domain"/>
    <property type="match status" value="1"/>
</dbReference>
<keyword evidence="6" id="KW-1185">Reference proteome</keyword>
<proteinExistence type="predicted"/>
<dbReference type="GO" id="GO:0016787">
    <property type="term" value="F:hydrolase activity"/>
    <property type="evidence" value="ECO:0007669"/>
    <property type="project" value="UniProtKB-KW"/>
</dbReference>
<organism evidence="5 6">
    <name type="scientific">Helcobacillus massiliensis</name>
    <dbReference type="NCBI Taxonomy" id="521392"/>
    <lineage>
        <taxon>Bacteria</taxon>
        <taxon>Bacillati</taxon>
        <taxon>Actinomycetota</taxon>
        <taxon>Actinomycetes</taxon>
        <taxon>Micrococcales</taxon>
        <taxon>Dermabacteraceae</taxon>
        <taxon>Helcobacillus</taxon>
    </lineage>
</organism>
<dbReference type="SUPFAM" id="SSF52540">
    <property type="entry name" value="P-loop containing nucleoside triphosphate hydrolases"/>
    <property type="match status" value="2"/>
</dbReference>
<dbReference type="AlphaFoldDB" id="A0A839QUC0"/>
<dbReference type="Pfam" id="PF12419">
    <property type="entry name" value="DUF3670"/>
    <property type="match status" value="1"/>
</dbReference>
<dbReference type="InterPro" id="IPR049730">
    <property type="entry name" value="SNF2/RAD54-like_C"/>
</dbReference>
<accession>A0A839QUC0</accession>
<dbReference type="SMART" id="SM00487">
    <property type="entry name" value="DEXDc"/>
    <property type="match status" value="1"/>
</dbReference>
<keyword evidence="1" id="KW-0378">Hydrolase</keyword>
<dbReference type="PANTHER" id="PTHR10799">
    <property type="entry name" value="SNF2/RAD54 HELICASE FAMILY"/>
    <property type="match status" value="1"/>
</dbReference>
<feature type="compositionally biased region" description="Basic and acidic residues" evidence="2">
    <location>
        <begin position="389"/>
        <end position="405"/>
    </location>
</feature>
<evidence type="ECO:0000313" key="6">
    <source>
        <dbReference type="Proteomes" id="UP000568050"/>
    </source>
</evidence>
<comment type="caution">
    <text evidence="5">The sequence shown here is derived from an EMBL/GenBank/DDBJ whole genome shotgun (WGS) entry which is preliminary data.</text>
</comment>
<evidence type="ECO:0000259" key="3">
    <source>
        <dbReference type="PROSITE" id="PS51192"/>
    </source>
</evidence>
<dbReference type="InterPro" id="IPR014001">
    <property type="entry name" value="Helicase_ATP-bd"/>
</dbReference>
<gene>
    <name evidence="5" type="ORF">FHX50_001969</name>
</gene>
<evidence type="ECO:0000313" key="5">
    <source>
        <dbReference type="EMBL" id="MBB3023672.1"/>
    </source>
</evidence>
<feature type="region of interest" description="Disordered" evidence="2">
    <location>
        <begin position="384"/>
        <end position="411"/>
    </location>
</feature>
<name>A0A839QUC0_9MICO</name>
<keyword evidence="5" id="KW-0067">ATP-binding</keyword>
<dbReference type="Pfam" id="PF00271">
    <property type="entry name" value="Helicase_C"/>
    <property type="match status" value="1"/>
</dbReference>
<dbReference type="InterPro" id="IPR038718">
    <property type="entry name" value="SNF2-like_sf"/>
</dbReference>
<feature type="domain" description="Helicase ATP-binding" evidence="3">
    <location>
        <begin position="599"/>
        <end position="778"/>
    </location>
</feature>
<dbReference type="Proteomes" id="UP000568050">
    <property type="component" value="Unassembled WGS sequence"/>
</dbReference>
<dbReference type="EMBL" id="JACHWP010000009">
    <property type="protein sequence ID" value="MBB3023672.1"/>
    <property type="molecule type" value="Genomic_DNA"/>
</dbReference>
<dbReference type="Pfam" id="PF00176">
    <property type="entry name" value="SNF2-rel_dom"/>
    <property type="match status" value="1"/>
</dbReference>
<dbReference type="SMART" id="SM00490">
    <property type="entry name" value="HELICc"/>
    <property type="match status" value="1"/>
</dbReference>
<sequence>MTQHVLHLVLDPVAGASLWAHVRGDDGRARLTDDLGPLVERHPSAFRPLLPWVLRPMRQRSRADGRAKGAPLMLLTGVRLARATDAMRSLIEVSARASGRLPSDSTAAVASALDDLIVELADTGAAIAVADDLALAADALSVLALDVHARRLVTARQVVPQIEVQADATIAAWDTAPGVTPHPWLSALADAHARDAFAALLRDTDLPDGDQLEGVDPVGAQLIAALGPDAAALRVDVPGRRRLTRLLGQFADTGADGVLLHDVAPDLVVRVHEPDGTADDGAIDQSAWRIEACLRESGGTVHPLGALVSVGDLSMVAALEHTAAIRSHSPILRGAKTSRSGMEWTVNTHELSRFISADAADLAEHSIVVMLPRTWTKQAVTVRATVQDPEEKKREGADANAEKSQKGQSMTGAIGSFSFTTAIGDTDLTDEEMQDILTAQADIVQLRGEWIRLDRSTLAAAERFLDAFSKTAYLQSAEQRRFAQISVLRGGTKRAPQPPGDGDAAAALGAAASAPGTATGADGDQRSLVVPPRGDMSVRQWVHLLTEHNPEDLRLTIGGKDRGAAAFFTTRAAPPTVPAPTTLKATLRPYQQRGLEWMAMLDGAGLGGILADDMGLGKTMQVLALLCWERENADAAFAAADADGTWGQRVPVGPTLLVCPMSVIGSWQREAATFAPHLRVHVHHGPQRLTGDDFATEAMQADLILTTYALMARDLPDLQRLGLHRVILDEAQHIKNADTQVSRASRQLPEGRRLALTGTPVENDLTDLHSIMEFANPGLLGSEDRFKETYARPIQDDHDEDALEQLNRVTGAFILRRLKTDRSIIRDLPDKIEMDERITLTPEQAGLISAIGEEMTKELAQVDRTQRKALISSTVMRIKQVCNHPAHYLGDGSPMLEDGQHRSGKMDRIDDLLESIISVGEKALIFTQFTQYAPQMIEYWQDRFGIEVPFLHGGLPKAERDHMVAEFQKDTGQAGVMLLSLRAGGTGITLTAANHVIHLDRWWNPAVENQATDRAFRIGQKRNVTVRRMVAIGTIEEAIAERLAMKSALADATVAAGERWLQDLDDDRLADLFTVTRDAEGNAVSWSDESRKGALSDGD</sequence>
<dbReference type="PROSITE" id="PS51194">
    <property type="entry name" value="HELICASE_CTER"/>
    <property type="match status" value="1"/>
</dbReference>
<keyword evidence="5" id="KW-0347">Helicase</keyword>
<dbReference type="RefSeq" id="WP_183377021.1">
    <property type="nucleotide sequence ID" value="NZ_CBCSFZ010000046.1"/>
</dbReference>
<protein>
    <submittedName>
        <fullName evidence="5">Superfamily II DNA or RNA helicase</fullName>
    </submittedName>
</protein>
<reference evidence="5 6" key="1">
    <citation type="submission" date="2020-08" db="EMBL/GenBank/DDBJ databases">
        <title>Sequencing the genomes of 1000 actinobacteria strains.</title>
        <authorList>
            <person name="Klenk H.-P."/>
        </authorList>
    </citation>
    <scope>NUCLEOTIDE SEQUENCE [LARGE SCALE GENOMIC DNA]</scope>
    <source>
        <strain evidence="5 6">DSM 23040</strain>
    </source>
</reference>
<dbReference type="InterPro" id="IPR027417">
    <property type="entry name" value="P-loop_NTPase"/>
</dbReference>
<dbReference type="Gene3D" id="3.40.50.300">
    <property type="entry name" value="P-loop containing nucleotide triphosphate hydrolases"/>
    <property type="match status" value="1"/>
</dbReference>
<dbReference type="CDD" id="cd18793">
    <property type="entry name" value="SF2_C_SNF"/>
    <property type="match status" value="1"/>
</dbReference>
<evidence type="ECO:0000256" key="1">
    <source>
        <dbReference type="ARBA" id="ARBA00022801"/>
    </source>
</evidence>
<dbReference type="InterPro" id="IPR001650">
    <property type="entry name" value="Helicase_C-like"/>
</dbReference>
<feature type="region of interest" description="Disordered" evidence="2">
    <location>
        <begin position="491"/>
        <end position="527"/>
    </location>
</feature>
<evidence type="ECO:0000259" key="4">
    <source>
        <dbReference type="PROSITE" id="PS51194"/>
    </source>
</evidence>
<keyword evidence="5" id="KW-0547">Nucleotide-binding</keyword>
<feature type="domain" description="Helicase C-terminal" evidence="4">
    <location>
        <begin position="908"/>
        <end position="1065"/>
    </location>
</feature>
<dbReference type="GO" id="GO:0004386">
    <property type="term" value="F:helicase activity"/>
    <property type="evidence" value="ECO:0007669"/>
    <property type="project" value="UniProtKB-KW"/>
</dbReference>
<dbReference type="InterPro" id="IPR022138">
    <property type="entry name" value="DUF3670"/>
</dbReference>
<dbReference type="PROSITE" id="PS51192">
    <property type="entry name" value="HELICASE_ATP_BIND_1"/>
    <property type="match status" value="1"/>
</dbReference>
<dbReference type="InterPro" id="IPR000330">
    <property type="entry name" value="SNF2_N"/>
</dbReference>
<dbReference type="GO" id="GO:0005524">
    <property type="term" value="F:ATP binding"/>
    <property type="evidence" value="ECO:0007669"/>
    <property type="project" value="InterPro"/>
</dbReference>